<feature type="transmembrane region" description="Helical" evidence="8">
    <location>
        <begin position="15"/>
        <end position="39"/>
    </location>
</feature>
<feature type="transmembrane region" description="Helical" evidence="8">
    <location>
        <begin position="116"/>
        <end position="134"/>
    </location>
</feature>
<dbReference type="PANTHER" id="PTHR33908:SF3">
    <property type="entry name" value="UNDECAPRENYL PHOSPHATE-ALPHA-4-AMINO-4-DEOXY-L-ARABINOSE ARABINOSYL TRANSFERASE"/>
    <property type="match status" value="1"/>
</dbReference>
<dbReference type="Pfam" id="PF13231">
    <property type="entry name" value="PMT_2"/>
    <property type="match status" value="1"/>
</dbReference>
<keyword evidence="2" id="KW-1003">Cell membrane</keyword>
<dbReference type="PANTHER" id="PTHR33908">
    <property type="entry name" value="MANNOSYLTRANSFERASE YKCB-RELATED"/>
    <property type="match status" value="1"/>
</dbReference>
<evidence type="ECO:0000256" key="2">
    <source>
        <dbReference type="ARBA" id="ARBA00022475"/>
    </source>
</evidence>
<feature type="transmembrane region" description="Helical" evidence="8">
    <location>
        <begin position="386"/>
        <end position="403"/>
    </location>
</feature>
<feature type="transmembrane region" description="Helical" evidence="8">
    <location>
        <begin position="324"/>
        <end position="341"/>
    </location>
</feature>
<dbReference type="GO" id="GO:0009103">
    <property type="term" value="P:lipopolysaccharide biosynthetic process"/>
    <property type="evidence" value="ECO:0007669"/>
    <property type="project" value="UniProtKB-ARBA"/>
</dbReference>
<evidence type="ECO:0000256" key="4">
    <source>
        <dbReference type="ARBA" id="ARBA00022679"/>
    </source>
</evidence>
<keyword evidence="11" id="KW-1185">Reference proteome</keyword>
<evidence type="ECO:0000313" key="10">
    <source>
        <dbReference type="EMBL" id="UOB16709.1"/>
    </source>
</evidence>
<feature type="transmembrane region" description="Helical" evidence="8">
    <location>
        <begin position="264"/>
        <end position="287"/>
    </location>
</feature>
<protein>
    <submittedName>
        <fullName evidence="10">Glycosyltransferase family 39 protein</fullName>
    </submittedName>
</protein>
<keyword evidence="5 8" id="KW-0812">Transmembrane</keyword>
<keyword evidence="4" id="KW-0808">Transferase</keyword>
<keyword evidence="6 8" id="KW-1133">Transmembrane helix</keyword>
<feature type="domain" description="Glycosyltransferase RgtA/B/C/D-like" evidence="9">
    <location>
        <begin position="69"/>
        <end position="230"/>
    </location>
</feature>
<sequence length="535" mass="61522">MLFRSSKRFLIDNKILLIVSFVSFILCGFNIFGYPIYILDEAKNTEAAREMLVNSNFIVPTFNNNLRTDKPPLHYFFMMLSYKIFGVGPLGARFFSAVFGALTIASTFYFTKKFEGTKAAYITVFILWSSVFFIQEFHLAVPDPYLIFFLSFSFFNFFNFHLTKKNKSLIISYISLALAVMAKGPFSLALFGLVVILFLIFTKQFNYKSIISHKPFLATFIILIICLPWYYKVHIETNGEWTKGFFLDHNLNRFGNEKEGHGGLFIITWLYVILGLMPFSFFIIQALAFGYKKRKEKEFILFCLIIALVIIGIFSISGTKLPNYPMPSFPFIAVLIAFYFVEIYKRGKVTSGLKWSFIFLVFISVILPVGGFIALTLEKQLNEVRFFSLTLSVVTIGTILSFLKFKKVELKKSFIYLSLSWASLSIILFGIVFPQITSQSPVSMAKKIIPPHSDIIVYKRMDSAFPINFQRTFFITDSLDIVLEFLSKKPQGYVITNAKKAETELNNVEGLKLTLLLRQKALFENHVTLIYTKRK</sequence>
<dbReference type="EMBL" id="CP094358">
    <property type="protein sequence ID" value="UOB16709.1"/>
    <property type="molecule type" value="Genomic_DNA"/>
</dbReference>
<dbReference type="KEGG" id="fbm:MQE35_13300"/>
<accession>A0A9E6ZJG6</accession>
<evidence type="ECO:0000256" key="8">
    <source>
        <dbReference type="SAM" id="Phobius"/>
    </source>
</evidence>
<evidence type="ECO:0000256" key="7">
    <source>
        <dbReference type="ARBA" id="ARBA00023136"/>
    </source>
</evidence>
<evidence type="ECO:0000256" key="1">
    <source>
        <dbReference type="ARBA" id="ARBA00004651"/>
    </source>
</evidence>
<keyword evidence="3" id="KW-0328">Glycosyltransferase</keyword>
<reference evidence="10" key="1">
    <citation type="submission" date="2022-03" db="EMBL/GenBank/DDBJ databases">
        <title>Description of Abyssus ytuae gen. nov., sp. nov., a novel member of the family Flavobacteriaceae isolated from the sediment of Mariana Trench.</title>
        <authorList>
            <person name="Zhang J."/>
            <person name="Xu X."/>
        </authorList>
    </citation>
    <scope>NUCLEOTIDE SEQUENCE</scope>
    <source>
        <strain evidence="10">MT3330</strain>
    </source>
</reference>
<dbReference type="RefSeq" id="WP_255841942.1">
    <property type="nucleotide sequence ID" value="NZ_CP094358.1"/>
</dbReference>
<evidence type="ECO:0000313" key="11">
    <source>
        <dbReference type="Proteomes" id="UP000831290"/>
    </source>
</evidence>
<evidence type="ECO:0000256" key="5">
    <source>
        <dbReference type="ARBA" id="ARBA00022692"/>
    </source>
</evidence>
<proteinExistence type="predicted"/>
<dbReference type="AlphaFoldDB" id="A0A9E6ZJG6"/>
<dbReference type="InterPro" id="IPR050297">
    <property type="entry name" value="LipidA_mod_glycosyltrf_83"/>
</dbReference>
<feature type="transmembrane region" description="Helical" evidence="8">
    <location>
        <begin position="415"/>
        <end position="436"/>
    </location>
</feature>
<feature type="transmembrane region" description="Helical" evidence="8">
    <location>
        <begin position="353"/>
        <end position="374"/>
    </location>
</feature>
<dbReference type="InterPro" id="IPR038731">
    <property type="entry name" value="RgtA/B/C-like"/>
</dbReference>
<gene>
    <name evidence="10" type="ORF">MQE35_13300</name>
</gene>
<dbReference type="GO" id="GO:0010041">
    <property type="term" value="P:response to iron(III) ion"/>
    <property type="evidence" value="ECO:0007669"/>
    <property type="project" value="TreeGrafter"/>
</dbReference>
<feature type="transmembrane region" description="Helical" evidence="8">
    <location>
        <begin position="84"/>
        <end position="110"/>
    </location>
</feature>
<dbReference type="GO" id="GO:0016763">
    <property type="term" value="F:pentosyltransferase activity"/>
    <property type="evidence" value="ECO:0007669"/>
    <property type="project" value="TreeGrafter"/>
</dbReference>
<dbReference type="GO" id="GO:0005886">
    <property type="term" value="C:plasma membrane"/>
    <property type="evidence" value="ECO:0007669"/>
    <property type="project" value="UniProtKB-SubCell"/>
</dbReference>
<comment type="subcellular location">
    <subcellularLocation>
        <location evidence="1">Cell membrane</location>
        <topology evidence="1">Multi-pass membrane protein</topology>
    </subcellularLocation>
</comment>
<keyword evidence="7 8" id="KW-0472">Membrane</keyword>
<feature type="transmembrane region" description="Helical" evidence="8">
    <location>
        <begin position="214"/>
        <end position="231"/>
    </location>
</feature>
<name>A0A9E6ZJG6_9FLAO</name>
<evidence type="ECO:0000256" key="6">
    <source>
        <dbReference type="ARBA" id="ARBA00022989"/>
    </source>
</evidence>
<feature type="transmembrane region" description="Helical" evidence="8">
    <location>
        <begin position="299"/>
        <end position="318"/>
    </location>
</feature>
<organism evidence="10 11">
    <name type="scientific">Abyssalbus ytuae</name>
    <dbReference type="NCBI Taxonomy" id="2926907"/>
    <lineage>
        <taxon>Bacteria</taxon>
        <taxon>Pseudomonadati</taxon>
        <taxon>Bacteroidota</taxon>
        <taxon>Flavobacteriia</taxon>
        <taxon>Flavobacteriales</taxon>
        <taxon>Flavobacteriaceae</taxon>
        <taxon>Abyssalbus</taxon>
    </lineage>
</organism>
<dbReference type="Proteomes" id="UP000831290">
    <property type="component" value="Chromosome"/>
</dbReference>
<feature type="transmembrane region" description="Helical" evidence="8">
    <location>
        <begin position="169"/>
        <end position="202"/>
    </location>
</feature>
<evidence type="ECO:0000259" key="9">
    <source>
        <dbReference type="Pfam" id="PF13231"/>
    </source>
</evidence>
<evidence type="ECO:0000256" key="3">
    <source>
        <dbReference type="ARBA" id="ARBA00022676"/>
    </source>
</evidence>